<dbReference type="OMA" id="PRQFGQY"/>
<dbReference type="EnsemblMetazoa" id="SMAR014547-RA">
    <property type="protein sequence ID" value="SMAR014547-PA"/>
    <property type="gene ID" value="SMAR014547"/>
</dbReference>
<accession>T1JL17</accession>
<dbReference type="eggNOG" id="ENOG502QUA9">
    <property type="taxonomic scope" value="Eukaryota"/>
</dbReference>
<evidence type="ECO:0000256" key="2">
    <source>
        <dbReference type="SAM" id="Coils"/>
    </source>
</evidence>
<evidence type="ECO:0000256" key="3">
    <source>
        <dbReference type="SAM" id="MobiDB-lite"/>
    </source>
</evidence>
<dbReference type="PANTHER" id="PTHR32123">
    <property type="entry name" value="BICD FAMILY-LIKE CARGO ADAPTER"/>
    <property type="match status" value="1"/>
</dbReference>
<feature type="compositionally biased region" description="Basic and acidic residues" evidence="3">
    <location>
        <begin position="558"/>
        <end position="569"/>
    </location>
</feature>
<feature type="coiled-coil region" evidence="2">
    <location>
        <begin position="71"/>
        <end position="267"/>
    </location>
</feature>
<dbReference type="STRING" id="126957.T1JL17"/>
<evidence type="ECO:0000313" key="4">
    <source>
        <dbReference type="EnsemblMetazoa" id="SMAR014547-PA"/>
    </source>
</evidence>
<feature type="region of interest" description="Disordered" evidence="3">
    <location>
        <begin position="558"/>
        <end position="588"/>
    </location>
</feature>
<feature type="compositionally biased region" description="Low complexity" evidence="3">
    <location>
        <begin position="301"/>
        <end position="314"/>
    </location>
</feature>
<evidence type="ECO:0000313" key="5">
    <source>
        <dbReference type="Proteomes" id="UP000014500"/>
    </source>
</evidence>
<protein>
    <submittedName>
        <fullName evidence="4">Uncharacterized protein</fullName>
    </submittedName>
</protein>
<dbReference type="PANTHER" id="PTHR32123:SF13">
    <property type="entry name" value="BICAUDAL D-RELATED PROTEIN HOMOLOG"/>
    <property type="match status" value="1"/>
</dbReference>
<feature type="coiled-coil region" evidence="2">
    <location>
        <begin position="419"/>
        <end position="453"/>
    </location>
</feature>
<reference evidence="5" key="1">
    <citation type="submission" date="2011-05" db="EMBL/GenBank/DDBJ databases">
        <authorList>
            <person name="Richards S.R."/>
            <person name="Qu J."/>
            <person name="Jiang H."/>
            <person name="Jhangiani S.N."/>
            <person name="Agravi P."/>
            <person name="Goodspeed R."/>
            <person name="Gross S."/>
            <person name="Mandapat C."/>
            <person name="Jackson L."/>
            <person name="Mathew T."/>
            <person name="Pu L."/>
            <person name="Thornton R."/>
            <person name="Saada N."/>
            <person name="Wilczek-Boney K.B."/>
            <person name="Lee S."/>
            <person name="Kovar C."/>
            <person name="Wu Y."/>
            <person name="Scherer S.E."/>
            <person name="Worley K.C."/>
            <person name="Muzny D.M."/>
            <person name="Gibbs R."/>
        </authorList>
    </citation>
    <scope>NUCLEOTIDE SEQUENCE</scope>
    <source>
        <strain evidence="5">Brora</strain>
    </source>
</reference>
<keyword evidence="1 2" id="KW-0175">Coiled coil</keyword>
<reference evidence="4" key="2">
    <citation type="submission" date="2015-02" db="UniProtKB">
        <authorList>
            <consortium name="EnsemblMetazoa"/>
        </authorList>
    </citation>
    <scope>IDENTIFICATION</scope>
</reference>
<dbReference type="EMBL" id="JH431806">
    <property type="status" value="NOT_ANNOTATED_CDS"/>
    <property type="molecule type" value="Genomic_DNA"/>
</dbReference>
<dbReference type="InterPro" id="IPR051149">
    <property type="entry name" value="Spindly/BICDR_Dynein_Adapter"/>
</dbReference>
<feature type="coiled-coil region" evidence="2">
    <location>
        <begin position="528"/>
        <end position="555"/>
    </location>
</feature>
<feature type="region of interest" description="Disordered" evidence="3">
    <location>
        <begin position="301"/>
        <end position="324"/>
    </location>
</feature>
<dbReference type="AlphaFoldDB" id="T1JL17"/>
<name>T1JL17_STRMM</name>
<dbReference type="HOGENOM" id="CLU_029068_2_0_1"/>
<organism evidence="4 5">
    <name type="scientific">Strigamia maritima</name>
    <name type="common">European centipede</name>
    <name type="synonym">Geophilus maritimus</name>
    <dbReference type="NCBI Taxonomy" id="126957"/>
    <lineage>
        <taxon>Eukaryota</taxon>
        <taxon>Metazoa</taxon>
        <taxon>Ecdysozoa</taxon>
        <taxon>Arthropoda</taxon>
        <taxon>Myriapoda</taxon>
        <taxon>Chilopoda</taxon>
        <taxon>Pleurostigmophora</taxon>
        <taxon>Geophilomorpha</taxon>
        <taxon>Linotaeniidae</taxon>
        <taxon>Strigamia</taxon>
    </lineage>
</organism>
<sequence length="588" mass="68919">MCACRVEEMKSVRRTSYDLEDFIFEMEANERHGSDPSEVNDVFGQLAQKEKDLILAAELGKALLDKNQELSQSHERMVEDFTQKLEQLEQEKHGLRRKLETVESEYESKIVELQSDISVLRKEFGQQQLSMGQTDRDRSLILNELTEQNQRLTVQLKQATHSEEQLSSQLKSVKEQFLLRKTNMHDHISQLEMLREEIDMITEKKADLERRIERMTQEREQMSQILEESTDRIILLEKQNKEQDFKLRNQTREMDELKHGNFQLQEKVDYLSRRSNSPTSLCHTSLFNEIEMSEDDMRSYNSSQCRSRNQSQLNTSGFHDMEDDEIECDDPDITDENEELMKLRNEIVDVYHQLELMCEQLRQQRGSCSSSSSEEISSAQIKVGMLTEVMKQMRGLIHDFMRKDSRKICLACGDGPTERENLEKEIAVTKDTVERMQRTLREKDDILKTKTEEIVDLSGKLTIKQAELSSVEEERDLLRCDLKDTHLSRDEIVTKAREARDEAVARKHTLEVELAKTRIEMMNTNSQLIEAIQQKLELSQQLEQWQVDMEALLEQQMKKKLQERAKPSEESDSSTNSASKNKFFALWR</sequence>
<proteinExistence type="predicted"/>
<dbReference type="Proteomes" id="UP000014500">
    <property type="component" value="Unassembled WGS sequence"/>
</dbReference>
<feature type="compositionally biased region" description="Low complexity" evidence="3">
    <location>
        <begin position="573"/>
        <end position="582"/>
    </location>
</feature>
<evidence type="ECO:0000256" key="1">
    <source>
        <dbReference type="ARBA" id="ARBA00023054"/>
    </source>
</evidence>
<keyword evidence="5" id="KW-1185">Reference proteome</keyword>
<dbReference type="PhylomeDB" id="T1JL17"/>